<evidence type="ECO:0000313" key="3">
    <source>
        <dbReference type="Proteomes" id="UP001629246"/>
    </source>
</evidence>
<evidence type="ECO:0000256" key="1">
    <source>
        <dbReference type="SAM" id="MobiDB-lite"/>
    </source>
</evidence>
<keyword evidence="3" id="KW-1185">Reference proteome</keyword>
<dbReference type="EMBL" id="JAQQFM010000003">
    <property type="protein sequence ID" value="MFL9923846.1"/>
    <property type="molecule type" value="Genomic_DNA"/>
</dbReference>
<dbReference type="InterPro" id="IPR025522">
    <property type="entry name" value="DUF4410"/>
</dbReference>
<dbReference type="Proteomes" id="UP001629246">
    <property type="component" value="Unassembled WGS sequence"/>
</dbReference>
<dbReference type="Pfam" id="PF14366">
    <property type="entry name" value="DUF4410"/>
    <property type="match status" value="1"/>
</dbReference>
<name>A0ABW9A4P4_9BURK</name>
<comment type="caution">
    <text evidence="2">The sequence shown here is derived from an EMBL/GenBank/DDBJ whole genome shotgun (WGS) entry which is preliminary data.</text>
</comment>
<dbReference type="PROSITE" id="PS51257">
    <property type="entry name" value="PROKAR_LIPOPROTEIN"/>
    <property type="match status" value="1"/>
</dbReference>
<protein>
    <submittedName>
        <fullName evidence="2">DUF4410 domain-containing protein</fullName>
    </submittedName>
</protein>
<gene>
    <name evidence="2" type="ORF">PQR62_06215</name>
</gene>
<accession>A0ABW9A4P4</accession>
<organism evidence="2 3">
    <name type="scientific">Herbaspirillum lusitanum</name>
    <dbReference type="NCBI Taxonomy" id="213312"/>
    <lineage>
        <taxon>Bacteria</taxon>
        <taxon>Pseudomonadati</taxon>
        <taxon>Pseudomonadota</taxon>
        <taxon>Betaproteobacteria</taxon>
        <taxon>Burkholderiales</taxon>
        <taxon>Oxalobacteraceae</taxon>
        <taxon>Herbaspirillum</taxon>
    </lineage>
</organism>
<proteinExistence type="predicted"/>
<feature type="compositionally biased region" description="Low complexity" evidence="1">
    <location>
        <begin position="204"/>
        <end position="214"/>
    </location>
</feature>
<evidence type="ECO:0000313" key="2">
    <source>
        <dbReference type="EMBL" id="MFL9923846.1"/>
    </source>
</evidence>
<reference evidence="2 3" key="1">
    <citation type="journal article" date="2024" name="Chem. Sci.">
        <title>Discovery of megapolipeptins by genome mining of a Burkholderiales bacteria collection.</title>
        <authorList>
            <person name="Paulo B.S."/>
            <person name="Recchia M.J.J."/>
            <person name="Lee S."/>
            <person name="Fergusson C.H."/>
            <person name="Romanowski S.B."/>
            <person name="Hernandez A."/>
            <person name="Krull N."/>
            <person name="Liu D.Y."/>
            <person name="Cavanagh H."/>
            <person name="Bos A."/>
            <person name="Gray C.A."/>
            <person name="Murphy B.T."/>
            <person name="Linington R.G."/>
            <person name="Eustaquio A.S."/>
        </authorList>
    </citation>
    <scope>NUCLEOTIDE SEQUENCE [LARGE SCALE GENOMIC DNA]</scope>
    <source>
        <strain evidence="2 3">RL21-008-BIB-A</strain>
    </source>
</reference>
<sequence>MWKYGVSILLSIFVLCGCAGTVHRENNALKSDFALDSVAEVEIRMTDEAQKLQTNNTQFSTKDLLGYLERKLDGQSLLKSDSSYRLQVTITRFRIRSALSAVMWGIMAGTDSVDGTVQVLNRDGKPVHSFDVSASYGLGGWGGGQDGTRMNWLYGKFAELTIAELTGKTEATNVKREKQDAGQPRVVRARQQDEGNALVATAREGSTTKLTGTSKTERPAAARAGAKHNFTVPEDSSFAPLGNADAIPYVNQRAKESYALYLTRPNPRVYVIAAGGAWAYRIGKDALSNALAVCESKSKGTCYPYAIDDHVVWQSDDLAREAMRKKMLEEILASQNAGTTIQKVQAPPAEK</sequence>
<dbReference type="RefSeq" id="WP_408155891.1">
    <property type="nucleotide sequence ID" value="NZ_JAQQFM010000003.1"/>
</dbReference>
<feature type="region of interest" description="Disordered" evidence="1">
    <location>
        <begin position="174"/>
        <end position="219"/>
    </location>
</feature>